<proteinExistence type="predicted"/>
<name>A0A814JFM4_9BILA</name>
<evidence type="ECO:0000313" key="2">
    <source>
        <dbReference type="EMBL" id="CAF1035228.1"/>
    </source>
</evidence>
<comment type="caution">
    <text evidence="2">The sequence shown here is derived from an EMBL/GenBank/DDBJ whole genome shotgun (WGS) entry which is preliminary data.</text>
</comment>
<dbReference type="EMBL" id="CAJNOO010000793">
    <property type="protein sequence ID" value="CAF1035228.1"/>
    <property type="molecule type" value="Genomic_DNA"/>
</dbReference>
<keyword evidence="1" id="KW-0812">Transmembrane</keyword>
<dbReference type="PANTHER" id="PTHR35868">
    <property type="entry name" value="DUF2804 DOMAIN-CONTAINING PROTEIN-RELATED"/>
    <property type="match status" value="1"/>
</dbReference>
<gene>
    <name evidence="2" type="ORF">RFH988_LOCUS15929</name>
</gene>
<dbReference type="Pfam" id="PF10974">
    <property type="entry name" value="DUF2804"/>
    <property type="match status" value="1"/>
</dbReference>
<organism evidence="2 3">
    <name type="scientific">Rotaria sordida</name>
    <dbReference type="NCBI Taxonomy" id="392033"/>
    <lineage>
        <taxon>Eukaryota</taxon>
        <taxon>Metazoa</taxon>
        <taxon>Spiralia</taxon>
        <taxon>Gnathifera</taxon>
        <taxon>Rotifera</taxon>
        <taxon>Eurotatoria</taxon>
        <taxon>Bdelloidea</taxon>
        <taxon>Philodinida</taxon>
        <taxon>Philodinidae</taxon>
        <taxon>Rotaria</taxon>
    </lineage>
</organism>
<keyword evidence="1" id="KW-1133">Transmembrane helix</keyword>
<feature type="transmembrane region" description="Helical" evidence="1">
    <location>
        <begin position="89"/>
        <end position="109"/>
    </location>
</feature>
<reference evidence="2" key="1">
    <citation type="submission" date="2021-02" db="EMBL/GenBank/DDBJ databases">
        <authorList>
            <person name="Nowell W R."/>
        </authorList>
    </citation>
    <scope>NUCLEOTIDE SEQUENCE</scope>
</reference>
<evidence type="ECO:0000313" key="3">
    <source>
        <dbReference type="Proteomes" id="UP000663882"/>
    </source>
</evidence>
<sequence length="390" mass="44897">MFRFIAIVTILVPLFAILFGIIENARYINLPKPKYLGPIQDRIPLKTNEFGRYMKPISIVDYSWVSSSKLFNFLSLKHWSFKSISTSRYFIVAAIANFNYMANAIVYVIDRTNREKQFYQYASKSFLAQAIKEQAKSSIDGCTHFNQSSLEYIRLCYNTNEKVYEVDANVPMHDGIQISFGFKIEYSNEKDQSMVLIYPVEENRPAYTHKIATLPARGKIKINNNKEEEFLDGLSSIDWTLAYSERLTRWKWISLSVVGTNSSNNEPVTIGINLSDRVYNDNNGISMENAIWIGGKVHAVNQIVYELPEEQYITTQLWQIYSTGDINSKTPKIRLSFQPWGSQEEHINVFLVAGDFVQAFGVYNGTIELFDHTYVIENGFGVAENHYAKW</sequence>
<dbReference type="InterPro" id="IPR021243">
    <property type="entry name" value="DUF2804"/>
</dbReference>
<accession>A0A814JFM4</accession>
<protein>
    <submittedName>
        <fullName evidence="2">Uncharacterized protein</fullName>
    </submittedName>
</protein>
<dbReference type="PANTHER" id="PTHR35868:SF4">
    <property type="entry name" value="DUF2804 DOMAIN-CONTAINING PROTEIN"/>
    <property type="match status" value="1"/>
</dbReference>
<dbReference type="Proteomes" id="UP000663882">
    <property type="component" value="Unassembled WGS sequence"/>
</dbReference>
<dbReference type="OrthoDB" id="4763727at2759"/>
<evidence type="ECO:0000256" key="1">
    <source>
        <dbReference type="SAM" id="Phobius"/>
    </source>
</evidence>
<dbReference type="AlphaFoldDB" id="A0A814JFM4"/>
<keyword evidence="1" id="KW-0472">Membrane</keyword>